<dbReference type="GO" id="GO:0004185">
    <property type="term" value="F:serine-type carboxypeptidase activity"/>
    <property type="evidence" value="ECO:0007669"/>
    <property type="project" value="UniProtKB-UniRule"/>
</dbReference>
<accession>A0A3S4PH61</accession>
<dbReference type="GO" id="GO:0005773">
    <property type="term" value="C:vacuole"/>
    <property type="evidence" value="ECO:0007669"/>
    <property type="project" value="TreeGrafter"/>
</dbReference>
<proteinExistence type="inferred from homology"/>
<dbReference type="InterPro" id="IPR029058">
    <property type="entry name" value="AB_hydrolase_fold"/>
</dbReference>
<evidence type="ECO:0000256" key="2">
    <source>
        <dbReference type="RuleBase" id="RU361156"/>
    </source>
</evidence>
<dbReference type="OrthoDB" id="443318at2759"/>
<comment type="similarity">
    <text evidence="1 2">Belongs to the peptidase S10 family.</text>
</comment>
<dbReference type="SUPFAM" id="SSF53474">
    <property type="entry name" value="alpha/beta-Hydrolases"/>
    <property type="match status" value="1"/>
</dbReference>
<name>A0A3S4PH61_9MAGN</name>
<keyword evidence="2" id="KW-0378">Hydrolase</keyword>
<gene>
    <name evidence="3" type="ORF">CKAN_01951200</name>
</gene>
<dbReference type="EC" id="3.4.16.-" evidence="2"/>
<sequence length="216" mass="25293">MERHSSIDSLKPLTNQRRNRFFFGSMEVFDQEFLHSPKMIQRFPQYKSHDFHIAGESYAGHYIPQLSEIIIDENKRTAKKNYINFKGFINGNAWMDLETDNKGMIDYAWDHAVISDKFYHTIKTNYNFSAINLTEPCNEAMDEYFEVYNIIDMYSLYTPKCVNPNGASKKRRMINGISPSKLNGWFNEPAGYDPCMDDHVEAYFNRPDVQKALHAN</sequence>
<evidence type="ECO:0000256" key="1">
    <source>
        <dbReference type="ARBA" id="ARBA00009431"/>
    </source>
</evidence>
<protein>
    <recommendedName>
        <fullName evidence="2">Carboxypeptidase</fullName>
        <ecNumber evidence="2">3.4.16.-</ecNumber>
    </recommendedName>
</protein>
<keyword evidence="2 3" id="KW-0121">Carboxypeptidase</keyword>
<keyword evidence="2" id="KW-0645">Protease</keyword>
<dbReference type="InterPro" id="IPR001563">
    <property type="entry name" value="Peptidase_S10"/>
</dbReference>
<dbReference type="InterPro" id="IPR018202">
    <property type="entry name" value="Ser_caboxypep_ser_AS"/>
</dbReference>
<dbReference type="PANTHER" id="PTHR11802">
    <property type="entry name" value="SERINE PROTEASE FAMILY S10 SERINE CARBOXYPEPTIDASE"/>
    <property type="match status" value="1"/>
</dbReference>
<dbReference type="Gene3D" id="3.40.50.1820">
    <property type="entry name" value="alpha/beta hydrolase"/>
    <property type="match status" value="1"/>
</dbReference>
<dbReference type="Gene3D" id="6.10.250.940">
    <property type="match status" value="1"/>
</dbReference>
<dbReference type="AlphaFoldDB" id="A0A3S4PH61"/>
<evidence type="ECO:0000313" key="4">
    <source>
        <dbReference type="Proteomes" id="UP000283530"/>
    </source>
</evidence>
<dbReference type="EMBL" id="QPKB01000008">
    <property type="protein sequence ID" value="RWR90419.1"/>
    <property type="molecule type" value="Genomic_DNA"/>
</dbReference>
<dbReference type="PROSITE" id="PS00131">
    <property type="entry name" value="CARBOXYPEPT_SER_SER"/>
    <property type="match status" value="1"/>
</dbReference>
<organism evidence="3 4">
    <name type="scientific">Cinnamomum micranthum f. kanehirae</name>
    <dbReference type="NCBI Taxonomy" id="337451"/>
    <lineage>
        <taxon>Eukaryota</taxon>
        <taxon>Viridiplantae</taxon>
        <taxon>Streptophyta</taxon>
        <taxon>Embryophyta</taxon>
        <taxon>Tracheophyta</taxon>
        <taxon>Spermatophyta</taxon>
        <taxon>Magnoliopsida</taxon>
        <taxon>Magnoliidae</taxon>
        <taxon>Laurales</taxon>
        <taxon>Lauraceae</taxon>
        <taxon>Cinnamomum</taxon>
    </lineage>
</organism>
<keyword evidence="4" id="KW-1185">Reference proteome</keyword>
<comment type="caution">
    <text evidence="3">The sequence shown here is derived from an EMBL/GenBank/DDBJ whole genome shotgun (WGS) entry which is preliminary data.</text>
</comment>
<reference evidence="3 4" key="1">
    <citation type="journal article" date="2019" name="Nat. Plants">
        <title>Stout camphor tree genome fills gaps in understanding of flowering plant genome evolution.</title>
        <authorList>
            <person name="Chaw S.M."/>
            <person name="Liu Y.C."/>
            <person name="Wu Y.W."/>
            <person name="Wang H.Y."/>
            <person name="Lin C.I."/>
            <person name="Wu C.S."/>
            <person name="Ke H.M."/>
            <person name="Chang L.Y."/>
            <person name="Hsu C.Y."/>
            <person name="Yang H.T."/>
            <person name="Sudianto E."/>
            <person name="Hsu M.H."/>
            <person name="Wu K.P."/>
            <person name="Wang L.N."/>
            <person name="Leebens-Mack J.H."/>
            <person name="Tsai I.J."/>
        </authorList>
    </citation>
    <scope>NUCLEOTIDE SEQUENCE [LARGE SCALE GENOMIC DNA]</scope>
    <source>
        <strain evidence="4">cv. Chaw 1501</strain>
        <tissue evidence="3">Young leaves</tissue>
    </source>
</reference>
<dbReference type="PANTHER" id="PTHR11802:SF31">
    <property type="entry name" value="SERINE CARBOXYPEPTIDASE-LIKE 34"/>
    <property type="match status" value="1"/>
</dbReference>
<dbReference type="STRING" id="337451.A0A3S4PH61"/>
<dbReference type="Pfam" id="PF00450">
    <property type="entry name" value="Peptidase_S10"/>
    <property type="match status" value="1"/>
</dbReference>
<evidence type="ECO:0000313" key="3">
    <source>
        <dbReference type="EMBL" id="RWR90419.1"/>
    </source>
</evidence>
<dbReference type="Proteomes" id="UP000283530">
    <property type="component" value="Unassembled WGS sequence"/>
</dbReference>
<dbReference type="GO" id="GO:0006508">
    <property type="term" value="P:proteolysis"/>
    <property type="evidence" value="ECO:0007669"/>
    <property type="project" value="UniProtKB-KW"/>
</dbReference>